<dbReference type="KEGG" id="pbap:Pla133_20980"/>
<dbReference type="InterPro" id="IPR004161">
    <property type="entry name" value="EFTu-like_2"/>
</dbReference>
<dbReference type="InterPro" id="IPR027417">
    <property type="entry name" value="P-loop_NTPase"/>
</dbReference>
<gene>
    <name evidence="10" type="primary">selB</name>
    <name evidence="10" type="ORF">Pla133_20980</name>
</gene>
<evidence type="ECO:0000256" key="8">
    <source>
        <dbReference type="ARBA" id="ARBA00031615"/>
    </source>
</evidence>
<dbReference type="SUPFAM" id="SSF50447">
    <property type="entry name" value="Translation proteins"/>
    <property type="match status" value="1"/>
</dbReference>
<dbReference type="PROSITE" id="PS51722">
    <property type="entry name" value="G_TR_2"/>
    <property type="match status" value="1"/>
</dbReference>
<dbReference type="GO" id="GO:0003746">
    <property type="term" value="F:translation elongation factor activity"/>
    <property type="evidence" value="ECO:0007669"/>
    <property type="project" value="UniProtKB-KW"/>
</dbReference>
<proteinExistence type="predicted"/>
<evidence type="ECO:0000256" key="7">
    <source>
        <dbReference type="ARBA" id="ARBA00025526"/>
    </source>
</evidence>
<comment type="subcellular location">
    <subcellularLocation>
        <location evidence="1">Cytoplasm</location>
    </subcellularLocation>
</comment>
<dbReference type="RefSeq" id="WP_419192334.1">
    <property type="nucleotide sequence ID" value="NZ_CP036287.1"/>
</dbReference>
<keyword evidence="10" id="KW-0251">Elongation factor</keyword>
<name>A0A518BJ61_9BACT</name>
<keyword evidence="6" id="KW-0342">GTP-binding</keyword>
<sequence length="634" mass="67930">MEIQPVVVGTAGHIDHGKSTLVRALTGIDPDRLKEERERGLTIDLGFANFALADGRRVGIVDVPGHERFVRNMVAGATGVDLVVLVVAADDGVMPQTREHLAIMEMLGLERGLVALTKIDAVDPELAEMAAEEVGEFLAGTFLADAPVMPVSGVTGAGLEEFREALTALCLEAPTRSAGGVFRMPVQRVFSAKGFGTVTTGIPVSGTVEPGDEVEVLPLGRRSKVRGTQAYGQTAARVRAGHSSALNLSDIEHGSVRRGDVVATPGYFRAADMFAVRIRALRDLPRPIKDRTLVRFHTGTADPHGELVLLDASELRPGAEVLAQVRLSEPIVAAAGDRFVLRLLSPERTLGGGVVLESTEHRLKRDRPEVLSQLASAEKSLDSPAARALAVMERRGPKAASLEELAAELQQPRAEVQVLVEELREQGLVLALGRADRFAAVGAVEDALAQLEIHAKGFYADHPLRLDVGAGDLRARTGWAKGELEPLLERAAQVGRAEHRGAGAWRFDAVRPADPAGLGAELEAVHSKLRAGAHRPPAPDELGGDAARTTALLDRLVDEGRAVRVGPEFYFDRGAFDAAVTAVKENCAANGSLDIPKLRERLDTTRKWVIPLLEYLDGIGVTMRQGSHRVLRSR</sequence>
<keyword evidence="4" id="KW-0547">Nucleotide-binding</keyword>
<dbReference type="SUPFAM" id="SSF50465">
    <property type="entry name" value="EF-Tu/eEF-1alpha/eIF2-gamma C-terminal domain"/>
    <property type="match status" value="1"/>
</dbReference>
<dbReference type="InterPro" id="IPR000795">
    <property type="entry name" value="T_Tr_GTP-bd_dom"/>
</dbReference>
<dbReference type="InterPro" id="IPR004535">
    <property type="entry name" value="Transl_elong_SelB"/>
</dbReference>
<dbReference type="InterPro" id="IPR050055">
    <property type="entry name" value="EF-Tu_GTPase"/>
</dbReference>
<dbReference type="InterPro" id="IPR009001">
    <property type="entry name" value="Transl_elong_EF1A/Init_IF2_C"/>
</dbReference>
<dbReference type="PANTHER" id="PTHR43721:SF22">
    <property type="entry name" value="ELONGATION FACTOR TU, MITOCHONDRIAL"/>
    <property type="match status" value="1"/>
</dbReference>
<evidence type="ECO:0000256" key="3">
    <source>
        <dbReference type="ARBA" id="ARBA00022490"/>
    </source>
</evidence>
<dbReference type="Gene3D" id="1.10.10.10">
    <property type="entry name" value="Winged helix-like DNA-binding domain superfamily/Winged helix DNA-binding domain"/>
    <property type="match status" value="1"/>
</dbReference>
<dbReference type="GO" id="GO:0001514">
    <property type="term" value="P:selenocysteine incorporation"/>
    <property type="evidence" value="ECO:0007669"/>
    <property type="project" value="InterPro"/>
</dbReference>
<dbReference type="NCBIfam" id="TIGR00231">
    <property type="entry name" value="small_GTP"/>
    <property type="match status" value="1"/>
</dbReference>
<dbReference type="InterPro" id="IPR015191">
    <property type="entry name" value="SelB_WHD4"/>
</dbReference>
<dbReference type="NCBIfam" id="TIGR00475">
    <property type="entry name" value="selB"/>
    <property type="match status" value="1"/>
</dbReference>
<comment type="function">
    <text evidence="7">Translation factor necessary for the incorporation of selenocysteine into proteins. It probably replaces EF-Tu for the insertion of selenocysteine directed by the UGA codon. SelB binds GTP and GDP.</text>
</comment>
<dbReference type="GO" id="GO:0005525">
    <property type="term" value="F:GTP binding"/>
    <property type="evidence" value="ECO:0007669"/>
    <property type="project" value="UniProtKB-KW"/>
</dbReference>
<dbReference type="Pfam" id="PF09107">
    <property type="entry name" value="WHD_3rd_SelB"/>
    <property type="match status" value="1"/>
</dbReference>
<dbReference type="PRINTS" id="PR00315">
    <property type="entry name" value="ELONGATNFCT"/>
</dbReference>
<dbReference type="InterPro" id="IPR009000">
    <property type="entry name" value="Transl_B-barrel_sf"/>
</dbReference>
<dbReference type="Gene3D" id="1.10.10.2770">
    <property type="match status" value="1"/>
</dbReference>
<dbReference type="CDD" id="cd04171">
    <property type="entry name" value="SelB"/>
    <property type="match status" value="1"/>
</dbReference>
<dbReference type="Gene3D" id="3.40.50.300">
    <property type="entry name" value="P-loop containing nucleotide triphosphate hydrolases"/>
    <property type="match status" value="1"/>
</dbReference>
<reference evidence="10 11" key="1">
    <citation type="submission" date="2019-02" db="EMBL/GenBank/DDBJ databases">
        <title>Deep-cultivation of Planctomycetes and their phenomic and genomic characterization uncovers novel biology.</title>
        <authorList>
            <person name="Wiegand S."/>
            <person name="Jogler M."/>
            <person name="Boedeker C."/>
            <person name="Pinto D."/>
            <person name="Vollmers J."/>
            <person name="Rivas-Marin E."/>
            <person name="Kohn T."/>
            <person name="Peeters S.H."/>
            <person name="Heuer A."/>
            <person name="Rast P."/>
            <person name="Oberbeckmann S."/>
            <person name="Bunk B."/>
            <person name="Jeske O."/>
            <person name="Meyerdierks A."/>
            <person name="Storesund J.E."/>
            <person name="Kallscheuer N."/>
            <person name="Luecker S."/>
            <person name="Lage O.M."/>
            <person name="Pohl T."/>
            <person name="Merkel B.J."/>
            <person name="Hornburger P."/>
            <person name="Mueller R.-W."/>
            <person name="Bruemmer F."/>
            <person name="Labrenz M."/>
            <person name="Spormann A.M."/>
            <person name="Op den Camp H."/>
            <person name="Overmann J."/>
            <person name="Amann R."/>
            <person name="Jetten M.S.M."/>
            <person name="Mascher T."/>
            <person name="Medema M.H."/>
            <person name="Devos D.P."/>
            <person name="Kaster A.-K."/>
            <person name="Ovreas L."/>
            <person name="Rohde M."/>
            <person name="Galperin M.Y."/>
            <person name="Jogler C."/>
        </authorList>
    </citation>
    <scope>NUCLEOTIDE SEQUENCE [LARGE SCALE GENOMIC DNA]</scope>
    <source>
        <strain evidence="10 11">Pla133</strain>
    </source>
</reference>
<evidence type="ECO:0000256" key="6">
    <source>
        <dbReference type="ARBA" id="ARBA00023134"/>
    </source>
</evidence>
<evidence type="ECO:0000259" key="9">
    <source>
        <dbReference type="PROSITE" id="PS51722"/>
    </source>
</evidence>
<evidence type="ECO:0000313" key="11">
    <source>
        <dbReference type="Proteomes" id="UP000316921"/>
    </source>
</evidence>
<dbReference type="Gene3D" id="2.40.30.10">
    <property type="entry name" value="Translation factors"/>
    <property type="match status" value="2"/>
</dbReference>
<keyword evidence="5" id="KW-0648">Protein biosynthesis</keyword>
<dbReference type="Pfam" id="PF00009">
    <property type="entry name" value="GTP_EFTU"/>
    <property type="match status" value="1"/>
</dbReference>
<evidence type="ECO:0000256" key="1">
    <source>
        <dbReference type="ARBA" id="ARBA00004496"/>
    </source>
</evidence>
<dbReference type="Pfam" id="PF25461">
    <property type="entry name" value="Beta-barrel_SelB"/>
    <property type="match status" value="1"/>
</dbReference>
<evidence type="ECO:0000313" key="10">
    <source>
        <dbReference type="EMBL" id="QDU67021.1"/>
    </source>
</evidence>
<organism evidence="10 11">
    <name type="scientific">Engelhardtia mirabilis</name>
    <dbReference type="NCBI Taxonomy" id="2528011"/>
    <lineage>
        <taxon>Bacteria</taxon>
        <taxon>Pseudomonadati</taxon>
        <taxon>Planctomycetota</taxon>
        <taxon>Planctomycetia</taxon>
        <taxon>Planctomycetia incertae sedis</taxon>
        <taxon>Engelhardtia</taxon>
    </lineage>
</organism>
<protein>
    <recommendedName>
        <fullName evidence="2">Selenocysteine-specific elongation factor</fullName>
    </recommendedName>
    <alternativeName>
        <fullName evidence="8">SelB translation factor</fullName>
    </alternativeName>
</protein>
<keyword evidence="11" id="KW-1185">Reference proteome</keyword>
<dbReference type="PANTHER" id="PTHR43721">
    <property type="entry name" value="ELONGATION FACTOR TU-RELATED"/>
    <property type="match status" value="1"/>
</dbReference>
<dbReference type="InterPro" id="IPR036388">
    <property type="entry name" value="WH-like_DNA-bd_sf"/>
</dbReference>
<dbReference type="Proteomes" id="UP000316921">
    <property type="component" value="Chromosome"/>
</dbReference>
<keyword evidence="3" id="KW-0963">Cytoplasm</keyword>
<dbReference type="GO" id="GO:0003723">
    <property type="term" value="F:RNA binding"/>
    <property type="evidence" value="ECO:0007669"/>
    <property type="project" value="InterPro"/>
</dbReference>
<dbReference type="SUPFAM" id="SSF46785">
    <property type="entry name" value="Winged helix' DNA-binding domain"/>
    <property type="match status" value="1"/>
</dbReference>
<dbReference type="Pfam" id="PF03144">
    <property type="entry name" value="GTP_EFTU_D2"/>
    <property type="match status" value="1"/>
</dbReference>
<dbReference type="GO" id="GO:0003924">
    <property type="term" value="F:GTPase activity"/>
    <property type="evidence" value="ECO:0007669"/>
    <property type="project" value="InterPro"/>
</dbReference>
<dbReference type="AlphaFoldDB" id="A0A518BJ61"/>
<dbReference type="CDD" id="cd15491">
    <property type="entry name" value="selB_III"/>
    <property type="match status" value="1"/>
</dbReference>
<dbReference type="InterPro" id="IPR057335">
    <property type="entry name" value="Beta-barrel_SelB"/>
</dbReference>
<dbReference type="SUPFAM" id="SSF52540">
    <property type="entry name" value="P-loop containing nucleoside triphosphate hydrolases"/>
    <property type="match status" value="1"/>
</dbReference>
<accession>A0A518BJ61</accession>
<evidence type="ECO:0000256" key="4">
    <source>
        <dbReference type="ARBA" id="ARBA00022741"/>
    </source>
</evidence>
<evidence type="ECO:0000256" key="2">
    <source>
        <dbReference type="ARBA" id="ARBA00015953"/>
    </source>
</evidence>
<feature type="domain" description="Tr-type G" evidence="9">
    <location>
        <begin position="3"/>
        <end position="175"/>
    </location>
</feature>
<dbReference type="InterPro" id="IPR005225">
    <property type="entry name" value="Small_GTP-bd"/>
</dbReference>
<dbReference type="EMBL" id="CP036287">
    <property type="protein sequence ID" value="QDU67021.1"/>
    <property type="molecule type" value="Genomic_DNA"/>
</dbReference>
<dbReference type="InterPro" id="IPR036390">
    <property type="entry name" value="WH_DNA-bd_sf"/>
</dbReference>
<evidence type="ECO:0000256" key="5">
    <source>
        <dbReference type="ARBA" id="ARBA00022917"/>
    </source>
</evidence>
<dbReference type="GO" id="GO:0005829">
    <property type="term" value="C:cytosol"/>
    <property type="evidence" value="ECO:0007669"/>
    <property type="project" value="TreeGrafter"/>
</dbReference>